<dbReference type="RefSeq" id="WP_398276192.1">
    <property type="nucleotide sequence ID" value="NZ_JBITLV010000001.1"/>
</dbReference>
<keyword evidence="4 6" id="KW-0378">Hydrolase</keyword>
<comment type="caution">
    <text evidence="8">The sequence shown here is derived from an EMBL/GenBank/DDBJ whole genome shotgun (WGS) entry which is preliminary data.</text>
</comment>
<keyword evidence="3 6" id="KW-0479">Metal-binding</keyword>
<dbReference type="Pfam" id="PF01850">
    <property type="entry name" value="PIN"/>
    <property type="match status" value="1"/>
</dbReference>
<dbReference type="SUPFAM" id="SSF88723">
    <property type="entry name" value="PIN domain-like"/>
    <property type="match status" value="1"/>
</dbReference>
<dbReference type="EMBL" id="JBITLV010000001">
    <property type="protein sequence ID" value="MFI7586478.1"/>
    <property type="molecule type" value="Genomic_DNA"/>
</dbReference>
<dbReference type="EC" id="3.1.-.-" evidence="6"/>
<organism evidence="8 9">
    <name type="scientific">Spongisporangium articulatum</name>
    <dbReference type="NCBI Taxonomy" id="3362603"/>
    <lineage>
        <taxon>Bacteria</taxon>
        <taxon>Bacillati</taxon>
        <taxon>Actinomycetota</taxon>
        <taxon>Actinomycetes</taxon>
        <taxon>Kineosporiales</taxon>
        <taxon>Kineosporiaceae</taxon>
        <taxon>Spongisporangium</taxon>
    </lineage>
</organism>
<gene>
    <name evidence="6" type="primary">vapC</name>
    <name evidence="8" type="ORF">ACIB24_05330</name>
</gene>
<comment type="cofactor">
    <cofactor evidence="6">
        <name>Mg(2+)</name>
        <dbReference type="ChEBI" id="CHEBI:18420"/>
    </cofactor>
</comment>
<evidence type="ECO:0000256" key="2">
    <source>
        <dbReference type="ARBA" id="ARBA00022722"/>
    </source>
</evidence>
<comment type="function">
    <text evidence="6">Toxic component of a toxin-antitoxin (TA) system. An RNase.</text>
</comment>
<keyword evidence="5 6" id="KW-0460">Magnesium</keyword>
<evidence type="ECO:0000256" key="4">
    <source>
        <dbReference type="ARBA" id="ARBA00022801"/>
    </source>
</evidence>
<evidence type="ECO:0000256" key="1">
    <source>
        <dbReference type="ARBA" id="ARBA00022649"/>
    </source>
</evidence>
<evidence type="ECO:0000256" key="3">
    <source>
        <dbReference type="ARBA" id="ARBA00022723"/>
    </source>
</evidence>
<dbReference type="InterPro" id="IPR029060">
    <property type="entry name" value="PIN-like_dom_sf"/>
</dbReference>
<keyword evidence="9" id="KW-1185">Reference proteome</keyword>
<dbReference type="HAMAP" id="MF_00265">
    <property type="entry name" value="VapC_Nob1"/>
    <property type="match status" value="1"/>
</dbReference>
<keyword evidence="1 6" id="KW-1277">Toxin-antitoxin system</keyword>
<feature type="binding site" evidence="6">
    <location>
        <position position="9"/>
    </location>
    <ligand>
        <name>Mg(2+)</name>
        <dbReference type="ChEBI" id="CHEBI:18420"/>
    </ligand>
</feature>
<name>A0ABW8AKG5_9ACTN</name>
<dbReference type="InterPro" id="IPR022907">
    <property type="entry name" value="VapC_family"/>
</dbReference>
<keyword evidence="2 6" id="KW-0540">Nuclease</keyword>
<evidence type="ECO:0000256" key="5">
    <source>
        <dbReference type="ARBA" id="ARBA00022842"/>
    </source>
</evidence>
<evidence type="ECO:0000256" key="6">
    <source>
        <dbReference type="HAMAP-Rule" id="MF_00265"/>
    </source>
</evidence>
<keyword evidence="6" id="KW-0800">Toxin</keyword>
<feature type="binding site" evidence="6">
    <location>
        <position position="99"/>
    </location>
    <ligand>
        <name>Mg(2+)</name>
        <dbReference type="ChEBI" id="CHEBI:18420"/>
    </ligand>
</feature>
<evidence type="ECO:0000313" key="8">
    <source>
        <dbReference type="EMBL" id="MFI7586478.1"/>
    </source>
</evidence>
<feature type="domain" description="PIN" evidence="7">
    <location>
        <begin position="6"/>
        <end position="121"/>
    </location>
</feature>
<sequence>MTRATYVCDASAIVAALTSDEADGQWAAQLLAMSDLAAPHLALFESANILRRLELSGALPSGEAAQAHADLLRLPLQVWPYEVLAERSWQLRGHLSIYDASHVALAELLDVPLVTLDRGIAGAPGPRCTVLVPDR</sequence>
<dbReference type="PANTHER" id="PTHR35901">
    <property type="entry name" value="RIBONUCLEASE VAPC3"/>
    <property type="match status" value="1"/>
</dbReference>
<protein>
    <recommendedName>
        <fullName evidence="6">Ribonuclease VapC</fullName>
        <shortName evidence="6">RNase VapC</shortName>
        <ecNumber evidence="6">3.1.-.-</ecNumber>
    </recommendedName>
    <alternativeName>
        <fullName evidence="6">Toxin VapC</fullName>
    </alternativeName>
</protein>
<dbReference type="PANTHER" id="PTHR35901:SF1">
    <property type="entry name" value="EXONUCLEASE VAPC9"/>
    <property type="match status" value="1"/>
</dbReference>
<reference evidence="8 9" key="1">
    <citation type="submission" date="2024-10" db="EMBL/GenBank/DDBJ databases">
        <title>The Natural Products Discovery Center: Release of the First 8490 Sequenced Strains for Exploring Actinobacteria Biosynthetic Diversity.</title>
        <authorList>
            <person name="Kalkreuter E."/>
            <person name="Kautsar S.A."/>
            <person name="Yang D."/>
            <person name="Bader C.D."/>
            <person name="Teijaro C.N."/>
            <person name="Fluegel L."/>
            <person name="Davis C.M."/>
            <person name="Simpson J.R."/>
            <person name="Lauterbach L."/>
            <person name="Steele A.D."/>
            <person name="Gui C."/>
            <person name="Meng S."/>
            <person name="Li G."/>
            <person name="Viehrig K."/>
            <person name="Ye F."/>
            <person name="Su P."/>
            <person name="Kiefer A.F."/>
            <person name="Nichols A."/>
            <person name="Cepeda A.J."/>
            <person name="Yan W."/>
            <person name="Fan B."/>
            <person name="Jiang Y."/>
            <person name="Adhikari A."/>
            <person name="Zheng C.-J."/>
            <person name="Schuster L."/>
            <person name="Cowan T.M."/>
            <person name="Smanski M.J."/>
            <person name="Chevrette M.G."/>
            <person name="De Carvalho L.P.S."/>
            <person name="Shen B."/>
        </authorList>
    </citation>
    <scope>NUCLEOTIDE SEQUENCE [LARGE SCALE GENOMIC DNA]</scope>
    <source>
        <strain evidence="8 9">NPDC049639</strain>
    </source>
</reference>
<comment type="similarity">
    <text evidence="6">Belongs to the PINc/VapC protein family.</text>
</comment>
<dbReference type="InterPro" id="IPR002716">
    <property type="entry name" value="PIN_dom"/>
</dbReference>
<dbReference type="Proteomes" id="UP001612915">
    <property type="component" value="Unassembled WGS sequence"/>
</dbReference>
<dbReference type="InterPro" id="IPR051619">
    <property type="entry name" value="TypeII_TA_RNase_PINc/VapC"/>
</dbReference>
<evidence type="ECO:0000259" key="7">
    <source>
        <dbReference type="Pfam" id="PF01850"/>
    </source>
</evidence>
<dbReference type="InterPro" id="IPR044153">
    <property type="entry name" value="PIN_Pae0151-like"/>
</dbReference>
<dbReference type="CDD" id="cd09873">
    <property type="entry name" value="PIN_Pae0151-like"/>
    <property type="match status" value="1"/>
</dbReference>
<dbReference type="Gene3D" id="3.40.50.1010">
    <property type="entry name" value="5'-nuclease"/>
    <property type="match status" value="1"/>
</dbReference>
<evidence type="ECO:0000313" key="9">
    <source>
        <dbReference type="Proteomes" id="UP001612915"/>
    </source>
</evidence>
<accession>A0ABW8AKG5</accession>
<proteinExistence type="inferred from homology"/>